<dbReference type="InterPro" id="IPR017517">
    <property type="entry name" value="Maleyloyr_isom"/>
</dbReference>
<gene>
    <name evidence="2" type="ORF">Aco04nite_08650</name>
</gene>
<proteinExistence type="predicted"/>
<name>A0A919S8W0_9ACTN</name>
<protein>
    <recommendedName>
        <fullName evidence="1">Mycothiol-dependent maleylpyruvate isomerase metal-binding domain-containing protein</fullName>
    </recommendedName>
</protein>
<evidence type="ECO:0000259" key="1">
    <source>
        <dbReference type="Pfam" id="PF11716"/>
    </source>
</evidence>
<dbReference type="Proteomes" id="UP000680865">
    <property type="component" value="Unassembled WGS sequence"/>
</dbReference>
<dbReference type="InterPro" id="IPR024344">
    <property type="entry name" value="MDMPI_metal-binding"/>
</dbReference>
<dbReference type="Pfam" id="PF11716">
    <property type="entry name" value="MDMPI_N"/>
    <property type="match status" value="1"/>
</dbReference>
<accession>A0A919S8W0</accession>
<dbReference type="GO" id="GO:0046872">
    <property type="term" value="F:metal ion binding"/>
    <property type="evidence" value="ECO:0007669"/>
    <property type="project" value="InterPro"/>
</dbReference>
<dbReference type="InterPro" id="IPR034660">
    <property type="entry name" value="DinB/YfiT-like"/>
</dbReference>
<dbReference type="EMBL" id="BOQP01000004">
    <property type="protein sequence ID" value="GIM67966.1"/>
    <property type="molecule type" value="Genomic_DNA"/>
</dbReference>
<dbReference type="SUPFAM" id="SSF109854">
    <property type="entry name" value="DinB/YfiT-like putative metalloenzymes"/>
    <property type="match status" value="1"/>
</dbReference>
<organism evidence="2 3">
    <name type="scientific">Winogradskya consettensis</name>
    <dbReference type="NCBI Taxonomy" id="113560"/>
    <lineage>
        <taxon>Bacteria</taxon>
        <taxon>Bacillati</taxon>
        <taxon>Actinomycetota</taxon>
        <taxon>Actinomycetes</taxon>
        <taxon>Micromonosporales</taxon>
        <taxon>Micromonosporaceae</taxon>
        <taxon>Winogradskya</taxon>
    </lineage>
</organism>
<sequence>MRENLSSSGMTTLAGRTIAALRSEHDNLAGIVSSLTAEQLTGPSGASEWTVADVLSHLGSGAEITLAGLRAALGEAEKPGADFNQGVWDRWNALSPQDQAAGWATSDAALVTALEAIPEERHDELKVDMGFLPEPIPLASFAAMRLSEVAQHSWDVRVGADPEAALEELSAQLLAEHLSGGIAFMLGFIGKPGVAREDTVLEINKTPYRVVIADQVRLTTEALPGTATFDGPLESVVRLAYGRLAPRYTPAGVEVTGTITLDELRTVFPGF</sequence>
<dbReference type="Gene3D" id="1.20.120.450">
    <property type="entry name" value="dinb family like domain"/>
    <property type="match status" value="1"/>
</dbReference>
<evidence type="ECO:0000313" key="2">
    <source>
        <dbReference type="EMBL" id="GIM67966.1"/>
    </source>
</evidence>
<comment type="caution">
    <text evidence="2">The sequence shown here is derived from an EMBL/GenBank/DDBJ whole genome shotgun (WGS) entry which is preliminary data.</text>
</comment>
<dbReference type="NCBIfam" id="TIGR03083">
    <property type="entry name" value="maleylpyruvate isomerase family mycothiol-dependent enzyme"/>
    <property type="match status" value="1"/>
</dbReference>
<dbReference type="AlphaFoldDB" id="A0A919S8W0"/>
<evidence type="ECO:0000313" key="3">
    <source>
        <dbReference type="Proteomes" id="UP000680865"/>
    </source>
</evidence>
<feature type="domain" description="Mycothiol-dependent maleylpyruvate isomerase metal-binding" evidence="1">
    <location>
        <begin position="21"/>
        <end position="157"/>
    </location>
</feature>
<keyword evidence="3" id="KW-1185">Reference proteome</keyword>
<reference evidence="2" key="1">
    <citation type="submission" date="2021-03" db="EMBL/GenBank/DDBJ databases">
        <title>Whole genome shotgun sequence of Actinoplanes consettensis NBRC 14913.</title>
        <authorList>
            <person name="Komaki H."/>
            <person name="Tamura T."/>
        </authorList>
    </citation>
    <scope>NUCLEOTIDE SEQUENCE</scope>
    <source>
        <strain evidence="2">NBRC 14913</strain>
    </source>
</reference>